<sequence>MRDSRERFREIVAHEHMDPERLQALQDQRAIAHARFAMEHSPYYRDRYSAAGFTLKDLEDPAAFASLPIIEKSEVREHSDRFASSEANPKTARPAGTGGSTSAPLKLLHDRRVPVRALEWRLYRWWGVHPSDNIATIYRQFWSEKESQRHSLRWWPSRRFQLDTSRLDRSSVDAFISDWRRWNPSLLTGYVGGIVELARMLEDRGISLSPPVAVAVTAAPMSPAQRTEIEAVFRAPVYDHYRCGEFPWIAGECSQHDGMHTFADLRKVEVVGTDDRQVAAGVTGETVITDLTNRVFPLIRYRLGDRTSPIDGVCRCGVTLPRISSVAGRVTESARLPNGQVIAGDFLTEIFVKNPEAVRQFQVHQQADYSIVLRCILGSSPRAEEEVDSVVRELRDVVGDAVPVRLELVETIPHDGGKIRYIKSDVIV</sequence>
<feature type="region of interest" description="Disordered" evidence="1">
    <location>
        <begin position="77"/>
        <end position="104"/>
    </location>
</feature>
<keyword evidence="3" id="KW-1185">Reference proteome</keyword>
<accession>A0A3L6ZLS8</accession>
<dbReference type="InterPro" id="IPR042099">
    <property type="entry name" value="ANL_N_sf"/>
</dbReference>
<dbReference type="InterPro" id="IPR053158">
    <property type="entry name" value="CapK_Type1_Caps_Biosynth"/>
</dbReference>
<dbReference type="EMBL" id="RCUV01000025">
    <property type="protein sequence ID" value="RLP67942.1"/>
    <property type="molecule type" value="Genomic_DNA"/>
</dbReference>
<dbReference type="GO" id="GO:0016874">
    <property type="term" value="F:ligase activity"/>
    <property type="evidence" value="ECO:0007669"/>
    <property type="project" value="UniProtKB-KW"/>
</dbReference>
<gene>
    <name evidence="2" type="ORF">D9V29_14480</name>
</gene>
<reference evidence="2 3" key="1">
    <citation type="submission" date="2018-10" db="EMBL/GenBank/DDBJ databases">
        <authorList>
            <person name="Li J."/>
        </authorList>
    </citation>
    <scope>NUCLEOTIDE SEQUENCE [LARGE SCALE GENOMIC DNA]</scope>
    <source>
        <strain evidence="2 3">CCTCC AB209002</strain>
    </source>
</reference>
<proteinExistence type="predicted"/>
<dbReference type="PANTHER" id="PTHR36932:SF1">
    <property type="entry name" value="CAPSULAR POLYSACCHARIDE BIOSYNTHESIS PROTEIN"/>
    <property type="match status" value="1"/>
</dbReference>
<protein>
    <submittedName>
        <fullName evidence="2">Phenylacetate--CoA ligase family protein</fullName>
    </submittedName>
</protein>
<evidence type="ECO:0000313" key="3">
    <source>
        <dbReference type="Proteomes" id="UP000270299"/>
    </source>
</evidence>
<name>A0A3L6ZLS8_9MICO</name>
<organism evidence="2 3">
    <name type="scientific">Mycetocola manganoxydans</name>
    <dbReference type="NCBI Taxonomy" id="699879"/>
    <lineage>
        <taxon>Bacteria</taxon>
        <taxon>Bacillati</taxon>
        <taxon>Actinomycetota</taxon>
        <taxon>Actinomycetes</taxon>
        <taxon>Micrococcales</taxon>
        <taxon>Microbacteriaceae</taxon>
        <taxon>Mycetocola</taxon>
    </lineage>
</organism>
<dbReference type="AlphaFoldDB" id="A0A3L6ZLS8"/>
<keyword evidence="2" id="KW-0436">Ligase</keyword>
<dbReference type="SUPFAM" id="SSF56801">
    <property type="entry name" value="Acetyl-CoA synthetase-like"/>
    <property type="match status" value="1"/>
</dbReference>
<evidence type="ECO:0000256" key="1">
    <source>
        <dbReference type="SAM" id="MobiDB-lite"/>
    </source>
</evidence>
<dbReference type="Proteomes" id="UP000270299">
    <property type="component" value="Unassembled WGS sequence"/>
</dbReference>
<dbReference type="PANTHER" id="PTHR36932">
    <property type="entry name" value="CAPSULAR POLYSACCHARIDE BIOSYNTHESIS PROTEIN"/>
    <property type="match status" value="1"/>
</dbReference>
<comment type="caution">
    <text evidence="2">The sequence shown here is derived from an EMBL/GenBank/DDBJ whole genome shotgun (WGS) entry which is preliminary data.</text>
</comment>
<dbReference type="Gene3D" id="3.40.50.12780">
    <property type="entry name" value="N-terminal domain of ligase-like"/>
    <property type="match status" value="1"/>
</dbReference>
<evidence type="ECO:0000313" key="2">
    <source>
        <dbReference type="EMBL" id="RLP67942.1"/>
    </source>
</evidence>